<protein>
    <recommendedName>
        <fullName evidence="3">Oxidoreductase</fullName>
    </recommendedName>
</protein>
<dbReference type="Proteomes" id="UP000614915">
    <property type="component" value="Unassembled WGS sequence"/>
</dbReference>
<dbReference type="RefSeq" id="WP_307787864.1">
    <property type="nucleotide sequence ID" value="NZ_CP108567.1"/>
</dbReference>
<proteinExistence type="predicted"/>
<keyword evidence="2" id="KW-1185">Reference proteome</keyword>
<evidence type="ECO:0000313" key="1">
    <source>
        <dbReference type="EMBL" id="MBG6065483.1"/>
    </source>
</evidence>
<evidence type="ECO:0008006" key="3">
    <source>
        <dbReference type="Google" id="ProtNLM"/>
    </source>
</evidence>
<dbReference type="Pfam" id="PF14100">
    <property type="entry name" value="DUF6807"/>
    <property type="match status" value="1"/>
</dbReference>
<accession>A0ABS0JGL9</accession>
<sequence length="300" mass="32172">MKSDRPGRAAEPGPATLSEAPVRLVLGGTEVARYVLDPTLDARHGPRPYLHPVRTLGGTVVTDALPADHVWHLGASLAVQDVNGSNLWGGRTYVRDVGYTWRDDHGVIAHTGEVERSPDRYAHDLQWRDRNGRVLLTEQRQLAAVALRTVGPSAWRLEMDYTLSAPAGQDVRLGSPATNGRPGGAGYGGFFWRAVSVEPASVFSASATGEEAVNGSTEPWVALRGTGPDARPYTLVFSGLGAGDRWFTRTSMYPGVGVAFAFERPVTIPADTKRRGRHSVVVADGALNRATAATLALDTR</sequence>
<evidence type="ECO:0000313" key="2">
    <source>
        <dbReference type="Proteomes" id="UP000614915"/>
    </source>
</evidence>
<dbReference type="InterPro" id="IPR029475">
    <property type="entry name" value="DUF6807"/>
</dbReference>
<dbReference type="EMBL" id="JADOTX010000001">
    <property type="protein sequence ID" value="MBG6065483.1"/>
    <property type="molecule type" value="Genomic_DNA"/>
</dbReference>
<comment type="caution">
    <text evidence="1">The sequence shown here is derived from an EMBL/GenBank/DDBJ whole genome shotgun (WGS) entry which is preliminary data.</text>
</comment>
<organism evidence="1 2">
    <name type="scientific">Micromonospora ureilytica</name>
    <dbReference type="NCBI Taxonomy" id="709868"/>
    <lineage>
        <taxon>Bacteria</taxon>
        <taxon>Bacillati</taxon>
        <taxon>Actinomycetota</taxon>
        <taxon>Actinomycetes</taxon>
        <taxon>Micromonosporales</taxon>
        <taxon>Micromonosporaceae</taxon>
        <taxon>Micromonospora</taxon>
    </lineage>
</organism>
<reference evidence="1 2" key="1">
    <citation type="submission" date="2020-11" db="EMBL/GenBank/DDBJ databases">
        <title>Sequencing the genomes of 1000 actinobacteria strains.</title>
        <authorList>
            <person name="Klenk H.-P."/>
        </authorList>
    </citation>
    <scope>NUCLEOTIDE SEQUENCE [LARGE SCALE GENOMIC DNA]</scope>
    <source>
        <strain evidence="1 2">DSM 101692</strain>
    </source>
</reference>
<gene>
    <name evidence="1" type="ORF">IW248_001770</name>
</gene>
<name>A0ABS0JGL9_9ACTN</name>